<evidence type="ECO:0000313" key="2">
    <source>
        <dbReference type="EMBL" id="MBP1042443.1"/>
    </source>
</evidence>
<proteinExistence type="predicted"/>
<dbReference type="AlphaFoldDB" id="A0A940PGG9"/>
<evidence type="ECO:0000313" key="3">
    <source>
        <dbReference type="Proteomes" id="UP000674938"/>
    </source>
</evidence>
<sequence length="92" mass="10645">MKRKSVLTLFWIWLFSLPTMVIGFFMQTILIPIQDFHLLSEVEVAQAQRQYAINYPLGTALMWLGVILFLLTSIILIVSFVKAEIERRASIT</sequence>
<comment type="caution">
    <text evidence="2">The sequence shown here is derived from an EMBL/GenBank/DDBJ whole genome shotgun (WGS) entry which is preliminary data.</text>
</comment>
<reference evidence="2" key="1">
    <citation type="submission" date="2020-12" db="EMBL/GenBank/DDBJ databases">
        <title>Vagococcus allomyrinae sp. nov. and Enterococcus lavae sp. nov., isolated from the larvae of Allomyrina dichotoma.</title>
        <authorList>
            <person name="Lee S.D."/>
        </authorList>
    </citation>
    <scope>NUCLEOTIDE SEQUENCE</scope>
    <source>
        <strain evidence="2">BWB3-3</strain>
    </source>
</reference>
<keyword evidence="1" id="KW-0812">Transmembrane</keyword>
<keyword evidence="1" id="KW-1133">Transmembrane helix</keyword>
<accession>A0A940PGG9</accession>
<dbReference type="EMBL" id="JAEEGA010000010">
    <property type="protein sequence ID" value="MBP1042443.1"/>
    <property type="molecule type" value="Genomic_DNA"/>
</dbReference>
<feature type="transmembrane region" description="Helical" evidence="1">
    <location>
        <begin position="60"/>
        <end position="81"/>
    </location>
</feature>
<protein>
    <submittedName>
        <fullName evidence="2">Uncharacterized protein</fullName>
    </submittedName>
</protein>
<name>A0A940PGG9_9ENTE</name>
<gene>
    <name evidence="2" type="ORF">I6N95_15600</name>
</gene>
<dbReference type="RefSeq" id="WP_209529629.1">
    <property type="nucleotide sequence ID" value="NZ_JAEEGA010000010.1"/>
</dbReference>
<organism evidence="2 3">
    <name type="scientific">Vagococcus allomyrinae</name>
    <dbReference type="NCBI Taxonomy" id="2794353"/>
    <lineage>
        <taxon>Bacteria</taxon>
        <taxon>Bacillati</taxon>
        <taxon>Bacillota</taxon>
        <taxon>Bacilli</taxon>
        <taxon>Lactobacillales</taxon>
        <taxon>Enterococcaceae</taxon>
        <taxon>Vagococcus</taxon>
    </lineage>
</organism>
<keyword evidence="1" id="KW-0472">Membrane</keyword>
<evidence type="ECO:0000256" key="1">
    <source>
        <dbReference type="SAM" id="Phobius"/>
    </source>
</evidence>
<dbReference type="Proteomes" id="UP000674938">
    <property type="component" value="Unassembled WGS sequence"/>
</dbReference>
<keyword evidence="3" id="KW-1185">Reference proteome</keyword>